<dbReference type="PANTHER" id="PTHR28670:SF1">
    <property type="entry name" value="UV-STIMULATED SCAFFOLD PROTEIN A"/>
    <property type="match status" value="1"/>
</dbReference>
<dbReference type="InterPro" id="IPR007652">
    <property type="entry name" value="A1-4-GlycosylTfrase_dom"/>
</dbReference>
<evidence type="ECO:0000256" key="12">
    <source>
        <dbReference type="SAM" id="SignalP"/>
    </source>
</evidence>
<comment type="subcellular location">
    <subcellularLocation>
        <location evidence="1">Chromosome</location>
    </subcellularLocation>
</comment>
<evidence type="ECO:0000256" key="7">
    <source>
        <dbReference type="ARBA" id="ARBA00022833"/>
    </source>
</evidence>
<proteinExistence type="inferred from homology"/>
<dbReference type="GO" id="GO:0006283">
    <property type="term" value="P:transcription-coupled nucleotide-excision repair"/>
    <property type="evidence" value="ECO:0007669"/>
    <property type="project" value="TreeGrafter"/>
</dbReference>
<dbReference type="InterPro" id="IPR049431">
    <property type="entry name" value="UVSSA_C"/>
</dbReference>
<comment type="caution">
    <text evidence="14">The sequence shown here is derived from an EMBL/GenBank/DDBJ whole genome shotgun (WGS) entry which is preliminary data.</text>
</comment>
<dbReference type="GO" id="GO:0005694">
    <property type="term" value="C:chromosome"/>
    <property type="evidence" value="ECO:0007669"/>
    <property type="project" value="UniProtKB-SubCell"/>
</dbReference>
<keyword evidence="6" id="KW-0863">Zinc-finger</keyword>
<feature type="compositionally biased region" description="Acidic residues" evidence="11">
    <location>
        <begin position="557"/>
        <end position="568"/>
    </location>
</feature>
<keyword evidence="12" id="KW-0732">Signal</keyword>
<dbReference type="GO" id="GO:0000993">
    <property type="term" value="F:RNA polymerase II complex binding"/>
    <property type="evidence" value="ECO:0007669"/>
    <property type="project" value="TreeGrafter"/>
</dbReference>
<keyword evidence="3" id="KW-0158">Chromosome</keyword>
<keyword evidence="5" id="KW-0227">DNA damage</keyword>
<dbReference type="InterPro" id="IPR046357">
    <property type="entry name" value="PPIase_dom_sf"/>
</dbReference>
<dbReference type="GO" id="GO:0009411">
    <property type="term" value="P:response to UV"/>
    <property type="evidence" value="ECO:0007669"/>
    <property type="project" value="InterPro"/>
</dbReference>
<comment type="catalytic activity">
    <reaction evidence="10">
        <text>[protein]-peptidylproline (omega=180) = [protein]-peptidylproline (omega=0)</text>
        <dbReference type="Rhea" id="RHEA:16237"/>
        <dbReference type="Rhea" id="RHEA-COMP:10747"/>
        <dbReference type="Rhea" id="RHEA-COMP:10748"/>
        <dbReference type="ChEBI" id="CHEBI:83833"/>
        <dbReference type="ChEBI" id="CHEBI:83834"/>
        <dbReference type="EC" id="5.2.1.8"/>
    </reaction>
</comment>
<dbReference type="GO" id="GO:0003755">
    <property type="term" value="F:peptidyl-prolyl cis-trans isomerase activity"/>
    <property type="evidence" value="ECO:0007669"/>
    <property type="project" value="UniProtKB-KW"/>
</dbReference>
<dbReference type="AlphaFoldDB" id="A0A553PKS9"/>
<feature type="region of interest" description="Disordered" evidence="11">
    <location>
        <begin position="546"/>
        <end position="568"/>
    </location>
</feature>
<dbReference type="InterPro" id="IPR001179">
    <property type="entry name" value="PPIase_FKBP_dom"/>
</dbReference>
<evidence type="ECO:0000256" key="3">
    <source>
        <dbReference type="ARBA" id="ARBA00022454"/>
    </source>
</evidence>
<dbReference type="Pfam" id="PF04572">
    <property type="entry name" value="Gb3_synth"/>
    <property type="match status" value="1"/>
</dbReference>
<evidence type="ECO:0000256" key="2">
    <source>
        <dbReference type="ARBA" id="ARBA00009240"/>
    </source>
</evidence>
<accession>A0A553PKS9</accession>
<evidence type="ECO:0000259" key="13">
    <source>
        <dbReference type="PROSITE" id="PS50059"/>
    </source>
</evidence>
<evidence type="ECO:0000256" key="5">
    <source>
        <dbReference type="ARBA" id="ARBA00022763"/>
    </source>
</evidence>
<dbReference type="Pfam" id="PF04488">
    <property type="entry name" value="Gly_transf_sug"/>
    <property type="match status" value="1"/>
</dbReference>
<feature type="compositionally biased region" description="Basic and acidic residues" evidence="11">
    <location>
        <begin position="546"/>
        <end position="555"/>
    </location>
</feature>
<dbReference type="Pfam" id="PF20867">
    <property type="entry name" value="UVSSA_N"/>
    <property type="match status" value="1"/>
</dbReference>
<comment type="similarity">
    <text evidence="2">Belongs to the UVSSA family.</text>
</comment>
<dbReference type="Proteomes" id="UP000318571">
    <property type="component" value="Chromosome 11"/>
</dbReference>
<keyword evidence="4" id="KW-0479">Metal-binding</keyword>
<dbReference type="EC" id="5.2.1.8" evidence="10"/>
<organism evidence="14 15">
    <name type="scientific">Tigriopus californicus</name>
    <name type="common">Marine copepod</name>
    <dbReference type="NCBI Taxonomy" id="6832"/>
    <lineage>
        <taxon>Eukaryota</taxon>
        <taxon>Metazoa</taxon>
        <taxon>Ecdysozoa</taxon>
        <taxon>Arthropoda</taxon>
        <taxon>Crustacea</taxon>
        <taxon>Multicrustacea</taxon>
        <taxon>Hexanauplia</taxon>
        <taxon>Copepoda</taxon>
        <taxon>Harpacticoida</taxon>
        <taxon>Harpacticidae</taxon>
        <taxon>Tigriopus</taxon>
    </lineage>
</organism>
<dbReference type="Gene3D" id="3.10.50.40">
    <property type="match status" value="1"/>
</dbReference>
<dbReference type="SUPFAM" id="SSF54534">
    <property type="entry name" value="FKBP-like"/>
    <property type="match status" value="1"/>
</dbReference>
<evidence type="ECO:0000256" key="8">
    <source>
        <dbReference type="ARBA" id="ARBA00023054"/>
    </source>
</evidence>
<dbReference type="InterPro" id="IPR049408">
    <property type="entry name" value="UVSSA_N_a-solenoid_rpt"/>
</dbReference>
<keyword evidence="9" id="KW-0234">DNA repair</keyword>
<keyword evidence="7" id="KW-0862">Zinc</keyword>
<dbReference type="STRING" id="6832.A0A553PKS9"/>
<keyword evidence="15" id="KW-1185">Reference proteome</keyword>
<dbReference type="SUPFAM" id="SSF53448">
    <property type="entry name" value="Nucleotide-diphospho-sugar transferases"/>
    <property type="match status" value="1"/>
</dbReference>
<sequence>MEMSPILLLIGIVVSLVHGLREEITHEIISNPEYCPYTAEIGDTVKIEIKSARLDDPETGEIFDKSLLKHPRTFVLGSTNVIPGLGLQGLTRMCVDEIRRVKIPNTDRYFKDRTSQIAVGDKAKYVFYTVELLELSKGPSLKDLNPGLSFGVIRDWNLFLNLCLVSSSIHLAESTWNLSSTLELTLFTFCPPGPELYQGFASTHREIQRWNNRSKILQIEMSMDLKDPKTLAKAVEALTTSGVAELDEKELKKVKKICKSTPESIPFLYDVVMVQLKKKHSEIRLSTFQLIIEIFQRSHAFREKIVNNLQEILELSMDISGQLPLPKAARERLKKLSLETMKDWVQKFGEGYKKLSLAYNYLKQVKKVDFNDMEARSALERQVEEEKSKKMNNIWKERVKRITGEMRDAQGDIQDCCTQLKSCFELLLPTLKNFDYAGDIDLEADQSEDFANSRVHGLAQSSRQAIQVEVGASSGQKLIPTDENEAIIENLRDQHTILDHKLLPMAKAWCVTLAKAGDICDSDSLKKAIDVKQILEEMDSKAKDLGVDLKGKNQDNSDSDTDDDDFVEVEPKPDFEASVLYEPQDLIQVATRDPQPSTSGTQKTQSTWTLLQEDQADDPTTAAATLTKLKAHIRPSNLPKIDPSLRKDVPVLPYDVDLYNWGEEIKPQKVIIDNEKLRFWGGSGRDDDEMVIPGSDAAMRERSIAFTGSFEPVQWSCRAPLATGRLCPRKDRVKCPLHGKIIPRDNMGNPSNLADKLALEKIAQDKMAANPDWQDPQLLQDIKASTGKDLRIVRKGDKKKQKRKFPGLTDIGAIENNTRARLEKKIFNRSSMKRVANRNTDCHTLVGESVIPLKELENEGEWLDKKKIFFLETSGRDHLQNRQCCAIESAVKHAGDLDVLVVMVADHLDLSANNATRQLYQGLGNSGKLHFRKVNVETIFQDTPLQEVFESGRLAASPHPIVHLSDALRLVLIEKFGGWYSDLDIIFLDKVHDMENVIGSDQLSRVQQQRDPNALGDVVSNAIFHFEAGHPIIKLAVQAFSRSFDGKWSSGGPNLLNKVILFLCQSPRIDSDINEKCEKMKVKVNVVKPYIFYPFGWFDAQDLVANLTEEEWIERFKASKVAHFYQSSANRKSKMLKRRFYGKAYPGLLYLAQNYCPISLHADKTF</sequence>
<evidence type="ECO:0000256" key="1">
    <source>
        <dbReference type="ARBA" id="ARBA00004286"/>
    </source>
</evidence>
<evidence type="ECO:0000313" key="15">
    <source>
        <dbReference type="Proteomes" id="UP000318571"/>
    </source>
</evidence>
<dbReference type="Pfam" id="PF09740">
    <property type="entry name" value="DUF2043"/>
    <property type="match status" value="1"/>
</dbReference>
<reference evidence="14 15" key="1">
    <citation type="journal article" date="2018" name="Nat. Ecol. Evol.">
        <title>Genomic signatures of mitonuclear coevolution across populations of Tigriopus californicus.</title>
        <authorList>
            <person name="Barreto F.S."/>
            <person name="Watson E.T."/>
            <person name="Lima T.G."/>
            <person name="Willett C.S."/>
            <person name="Edmands S."/>
            <person name="Li W."/>
            <person name="Burton R.S."/>
        </authorList>
    </citation>
    <scope>NUCLEOTIDE SEQUENCE [LARGE SCALE GENOMIC DNA]</scope>
    <source>
        <strain evidence="14 15">San Diego</strain>
    </source>
</reference>
<dbReference type="GO" id="GO:0008270">
    <property type="term" value="F:zinc ion binding"/>
    <property type="evidence" value="ECO:0007669"/>
    <property type="project" value="UniProtKB-KW"/>
</dbReference>
<keyword evidence="10" id="KW-0697">Rotamase</keyword>
<dbReference type="PANTHER" id="PTHR28670">
    <property type="entry name" value="UV-STIMULATED SCAFFOLD PROTEIN A"/>
    <property type="match status" value="1"/>
</dbReference>
<dbReference type="InterPro" id="IPR018610">
    <property type="entry name" value="UVSSA"/>
</dbReference>
<name>A0A553PKS9_TIGCA</name>
<keyword evidence="8" id="KW-0175">Coiled coil</keyword>
<feature type="signal peptide" evidence="12">
    <location>
        <begin position="1"/>
        <end position="19"/>
    </location>
</feature>
<dbReference type="Gene3D" id="3.90.550.20">
    <property type="match status" value="1"/>
</dbReference>
<dbReference type="InterPro" id="IPR007577">
    <property type="entry name" value="GlycoTrfase_DXD_sugar-bd_CS"/>
</dbReference>
<evidence type="ECO:0000256" key="4">
    <source>
        <dbReference type="ARBA" id="ARBA00022723"/>
    </source>
</evidence>
<dbReference type="EMBL" id="VCGU01000003">
    <property type="protein sequence ID" value="TRY78291.1"/>
    <property type="molecule type" value="Genomic_DNA"/>
</dbReference>
<protein>
    <recommendedName>
        <fullName evidence="10">peptidylprolyl isomerase</fullName>
        <ecNumber evidence="10">5.2.1.8</ecNumber>
    </recommendedName>
</protein>
<dbReference type="InterPro" id="IPR029044">
    <property type="entry name" value="Nucleotide-diphossugar_trans"/>
</dbReference>
<keyword evidence="10" id="KW-0413">Isomerase</keyword>
<evidence type="ECO:0000256" key="10">
    <source>
        <dbReference type="PROSITE-ProRule" id="PRU00277"/>
    </source>
</evidence>
<evidence type="ECO:0000256" key="9">
    <source>
        <dbReference type="ARBA" id="ARBA00023204"/>
    </source>
</evidence>
<evidence type="ECO:0000256" key="6">
    <source>
        <dbReference type="ARBA" id="ARBA00022771"/>
    </source>
</evidence>
<feature type="chain" id="PRO_5021775523" description="peptidylprolyl isomerase" evidence="12">
    <location>
        <begin position="20"/>
        <end position="1166"/>
    </location>
</feature>
<dbReference type="Pfam" id="PF00254">
    <property type="entry name" value="FKBP_C"/>
    <property type="match status" value="1"/>
</dbReference>
<evidence type="ECO:0000313" key="14">
    <source>
        <dbReference type="EMBL" id="TRY78291.1"/>
    </source>
</evidence>
<gene>
    <name evidence="14" type="ORF">TCAL_06890</name>
</gene>
<evidence type="ECO:0000256" key="11">
    <source>
        <dbReference type="SAM" id="MobiDB-lite"/>
    </source>
</evidence>
<feature type="domain" description="PPIase FKBP-type" evidence="13">
    <location>
        <begin position="42"/>
        <end position="136"/>
    </location>
</feature>
<dbReference type="PROSITE" id="PS50059">
    <property type="entry name" value="FKBP_PPIASE"/>
    <property type="match status" value="1"/>
</dbReference>